<dbReference type="InterPro" id="IPR007685">
    <property type="entry name" value="RelA_SpoT"/>
</dbReference>
<dbReference type="Pfam" id="PF13291">
    <property type="entry name" value="ACT_4"/>
    <property type="match status" value="1"/>
</dbReference>
<evidence type="ECO:0000259" key="4">
    <source>
        <dbReference type="PROSITE" id="PS51880"/>
    </source>
</evidence>
<evidence type="ECO:0000256" key="1">
    <source>
        <dbReference type="RuleBase" id="RU003847"/>
    </source>
</evidence>
<dbReference type="CDD" id="cd05399">
    <property type="entry name" value="NT_Rel-Spo_like"/>
    <property type="match status" value="1"/>
</dbReference>
<sequence>MDTIDELFPSFDEKGKGLIREAYSIAEKALEGQTRGNGKPFIGHPVGVAKIAADEIGLPAECVAAVFLHEAMRFHPETDIVSGHTFGKDVLTMVDGLNKISTIKPKDTRLEAENYKKLIVSYSKDPRVTVLKLADRLEVMRSLEIFPKLSRERKILETLMLYIPLAHQLGLYNMKSEMEDTYFRYAEPEQYRAITNKLKATEKDRQKLMTQFIEPLKHKLSEAGIAYKLKIRTKTAYSIWRKMQKQKVPFEGVYDVFAIRFIIDCDTDRETEHALCWKVFSYVTEEYESDTRRLRDWISNPKPNGYESLHITVKNSDNVYLEVQIRTKRMDEVAENGLASHWSYKGIKHEATLDKWLSSVRYALEHPHTMMHSGGQGQAEDSPGAYYEDDIPEPPSKEIFVFTPSGELRKLPAGATVLDFAFDIHSNLGIKCSGGKVNGKAVPIKEKLKTGDVVEIMSSKNQKPSQDWLSIVVTSKARTKIRQKLSEAEFQKAAEGKELVTRRLKNWKMELDDETLAALMKKLQYRNVNAFYAAVGDGTVDIGTLKDLIQSISGTKDGESGDIQETDSQTQSSGQARDKAQTEKKMWDGRGVSSDDILVLSARNVKNLDYKMAKCCNPVYGDDVFGFVSIKEGIKIHRISCPNAARLIEMYPYRIQKVRWSDTPSTSSFQTTLRVSAALEPSVINEVIDVINTFKASIRSFNVNENGKNGTYDISVKLSIPSNLELDKVLSQLRALRNVIKVSRS</sequence>
<comment type="function">
    <text evidence="1">In eubacteria ppGpp (guanosine 3'-diphosphate 5'-diphosphate) is a mediator of the stringent response that coordinates a variety of cellular activities in response to changes in nutritional abundance.</text>
</comment>
<evidence type="ECO:0000256" key="2">
    <source>
        <dbReference type="SAM" id="MobiDB-lite"/>
    </source>
</evidence>
<feature type="compositionally biased region" description="Basic and acidic residues" evidence="2">
    <location>
        <begin position="576"/>
        <end position="587"/>
    </location>
</feature>
<dbReference type="Pfam" id="PF19296">
    <property type="entry name" value="RelA_AH_RIS"/>
    <property type="match status" value="1"/>
</dbReference>
<dbReference type="FunFam" id="3.10.20.30:FF:000002">
    <property type="entry name" value="GTP pyrophosphokinase (RelA/SpoT)"/>
    <property type="match status" value="1"/>
</dbReference>
<dbReference type="InterPro" id="IPR033655">
    <property type="entry name" value="TGS_RelA/SpoT"/>
</dbReference>
<dbReference type="Pfam" id="PF13328">
    <property type="entry name" value="HD_4"/>
    <property type="match status" value="1"/>
</dbReference>
<dbReference type="NCBIfam" id="TIGR00691">
    <property type="entry name" value="spoT_relA"/>
    <property type="match status" value="1"/>
</dbReference>
<dbReference type="InterPro" id="IPR043519">
    <property type="entry name" value="NT_sf"/>
</dbReference>
<dbReference type="CDD" id="cd01668">
    <property type="entry name" value="TGS_RSH"/>
    <property type="match status" value="1"/>
</dbReference>
<dbReference type="SUPFAM" id="SSF81301">
    <property type="entry name" value="Nucleotidyltransferase"/>
    <property type="match status" value="1"/>
</dbReference>
<dbReference type="PROSITE" id="PS51880">
    <property type="entry name" value="TGS"/>
    <property type="match status" value="1"/>
</dbReference>
<feature type="domain" description="TGS" evidence="4">
    <location>
        <begin position="397"/>
        <end position="458"/>
    </location>
</feature>
<dbReference type="InterPro" id="IPR012676">
    <property type="entry name" value="TGS-like"/>
</dbReference>
<dbReference type="PANTHER" id="PTHR21262">
    <property type="entry name" value="GUANOSINE-3',5'-BIS DIPHOSPHATE 3'-PYROPHOSPHOHYDROLASE"/>
    <property type="match status" value="1"/>
</dbReference>
<dbReference type="AlphaFoldDB" id="A0A9D9ISL4"/>
<dbReference type="InterPro" id="IPR002912">
    <property type="entry name" value="ACT_dom"/>
</dbReference>
<dbReference type="GO" id="GO:0015969">
    <property type="term" value="P:guanosine tetraphosphate metabolic process"/>
    <property type="evidence" value="ECO:0007669"/>
    <property type="project" value="InterPro"/>
</dbReference>
<evidence type="ECO:0000259" key="3">
    <source>
        <dbReference type="PROSITE" id="PS51671"/>
    </source>
</evidence>
<dbReference type="InterPro" id="IPR045865">
    <property type="entry name" value="ACT-like_dom_sf"/>
</dbReference>
<reference evidence="5" key="1">
    <citation type="submission" date="2020-10" db="EMBL/GenBank/DDBJ databases">
        <authorList>
            <person name="Gilroy R."/>
        </authorList>
    </citation>
    <scope>NUCLEOTIDE SEQUENCE</scope>
    <source>
        <strain evidence="5">2478</strain>
    </source>
</reference>
<dbReference type="SUPFAM" id="SSF109604">
    <property type="entry name" value="HD-domain/PDEase-like"/>
    <property type="match status" value="1"/>
</dbReference>
<proteinExistence type="inferred from homology"/>
<dbReference type="EMBL" id="JADILZ010000014">
    <property type="protein sequence ID" value="MBO8477531.1"/>
    <property type="molecule type" value="Genomic_DNA"/>
</dbReference>
<dbReference type="InterPro" id="IPR045600">
    <property type="entry name" value="RelA/SpoT_AH_RIS"/>
</dbReference>
<dbReference type="Gene3D" id="1.10.3210.10">
    <property type="entry name" value="Hypothetical protein af1432"/>
    <property type="match status" value="1"/>
</dbReference>
<dbReference type="Gene3D" id="3.30.70.260">
    <property type="match status" value="1"/>
</dbReference>
<dbReference type="PROSITE" id="PS51671">
    <property type="entry name" value="ACT"/>
    <property type="match status" value="1"/>
</dbReference>
<comment type="similarity">
    <text evidence="1">Belongs to the relA/spoT family.</text>
</comment>
<dbReference type="Gene3D" id="3.10.20.30">
    <property type="match status" value="1"/>
</dbReference>
<feature type="region of interest" description="Disordered" evidence="2">
    <location>
        <begin position="555"/>
        <end position="587"/>
    </location>
</feature>
<accession>A0A9D9ISL4</accession>
<organism evidence="5 6">
    <name type="scientific">Candidatus Cryptobacteroides excrementipullorum</name>
    <dbReference type="NCBI Taxonomy" id="2840761"/>
    <lineage>
        <taxon>Bacteria</taxon>
        <taxon>Pseudomonadati</taxon>
        <taxon>Bacteroidota</taxon>
        <taxon>Bacteroidia</taxon>
        <taxon>Bacteroidales</taxon>
        <taxon>Candidatus Cryptobacteroides</taxon>
    </lineage>
</organism>
<feature type="domain" description="ACT" evidence="3">
    <location>
        <begin position="672"/>
        <end position="745"/>
    </location>
</feature>
<dbReference type="InterPro" id="IPR004095">
    <property type="entry name" value="TGS"/>
</dbReference>
<dbReference type="Gene3D" id="3.30.460.10">
    <property type="entry name" value="Beta Polymerase, domain 2"/>
    <property type="match status" value="1"/>
</dbReference>
<dbReference type="InterPro" id="IPR004811">
    <property type="entry name" value="RelA/Spo_fam"/>
</dbReference>
<dbReference type="Pfam" id="PF02824">
    <property type="entry name" value="TGS"/>
    <property type="match status" value="1"/>
</dbReference>
<dbReference type="PANTHER" id="PTHR21262:SF31">
    <property type="entry name" value="GTP PYROPHOSPHOKINASE"/>
    <property type="match status" value="1"/>
</dbReference>
<name>A0A9D9ISL4_9BACT</name>
<dbReference type="Pfam" id="PF04607">
    <property type="entry name" value="RelA_SpoT"/>
    <property type="match status" value="1"/>
</dbReference>
<feature type="compositionally biased region" description="Polar residues" evidence="2">
    <location>
        <begin position="566"/>
        <end position="575"/>
    </location>
</feature>
<dbReference type="InterPro" id="IPR012675">
    <property type="entry name" value="Beta-grasp_dom_sf"/>
</dbReference>
<evidence type="ECO:0000313" key="5">
    <source>
        <dbReference type="EMBL" id="MBO8477531.1"/>
    </source>
</evidence>
<dbReference type="GO" id="GO:0005886">
    <property type="term" value="C:plasma membrane"/>
    <property type="evidence" value="ECO:0007669"/>
    <property type="project" value="TreeGrafter"/>
</dbReference>
<dbReference type="SMART" id="SM00954">
    <property type="entry name" value="RelA_SpoT"/>
    <property type="match status" value="1"/>
</dbReference>
<reference evidence="5" key="2">
    <citation type="journal article" date="2021" name="PeerJ">
        <title>Extensive microbial diversity within the chicken gut microbiome revealed by metagenomics and culture.</title>
        <authorList>
            <person name="Gilroy R."/>
            <person name="Ravi A."/>
            <person name="Getino M."/>
            <person name="Pursley I."/>
            <person name="Horton D.L."/>
            <person name="Alikhan N.F."/>
            <person name="Baker D."/>
            <person name="Gharbi K."/>
            <person name="Hall N."/>
            <person name="Watson M."/>
            <person name="Adriaenssens E.M."/>
            <person name="Foster-Nyarko E."/>
            <person name="Jarju S."/>
            <person name="Secka A."/>
            <person name="Antonio M."/>
            <person name="Oren A."/>
            <person name="Chaudhuri R.R."/>
            <person name="La Ragione R."/>
            <person name="Hildebrand F."/>
            <person name="Pallen M.J."/>
        </authorList>
    </citation>
    <scope>NUCLEOTIDE SEQUENCE</scope>
    <source>
        <strain evidence="5">2478</strain>
    </source>
</reference>
<dbReference type="SUPFAM" id="SSF81271">
    <property type="entry name" value="TGS-like"/>
    <property type="match status" value="1"/>
</dbReference>
<protein>
    <submittedName>
        <fullName evidence="5">Bifunctional (P)ppGpp synthetase/guanosine-3',5'-bis(Diphosphate) 3'-pyrophosphohydrolase</fullName>
    </submittedName>
</protein>
<comment type="caution">
    <text evidence="5">The sequence shown here is derived from an EMBL/GenBank/DDBJ whole genome shotgun (WGS) entry which is preliminary data.</text>
</comment>
<gene>
    <name evidence="5" type="ORF">IAB80_01340</name>
</gene>
<evidence type="ECO:0000313" key="6">
    <source>
        <dbReference type="Proteomes" id="UP000823771"/>
    </source>
</evidence>
<dbReference type="SUPFAM" id="SSF55021">
    <property type="entry name" value="ACT-like"/>
    <property type="match status" value="1"/>
</dbReference>
<dbReference type="Proteomes" id="UP000823771">
    <property type="component" value="Unassembled WGS sequence"/>
</dbReference>